<dbReference type="Proteomes" id="UP001321498">
    <property type="component" value="Chromosome"/>
</dbReference>
<evidence type="ECO:0000256" key="1">
    <source>
        <dbReference type="SAM" id="MobiDB-lite"/>
    </source>
</evidence>
<gene>
    <name evidence="2" type="ORF">GCM10025866_26470</name>
</gene>
<keyword evidence="3" id="KW-1185">Reference proteome</keyword>
<name>A0ABM8GEI8_9MICO</name>
<proteinExistence type="predicted"/>
<organism evidence="2 3">
    <name type="scientific">Naasia aerilata</name>
    <dbReference type="NCBI Taxonomy" id="1162966"/>
    <lineage>
        <taxon>Bacteria</taxon>
        <taxon>Bacillati</taxon>
        <taxon>Actinomycetota</taxon>
        <taxon>Actinomycetes</taxon>
        <taxon>Micrococcales</taxon>
        <taxon>Microbacteriaceae</taxon>
        <taxon>Naasia</taxon>
    </lineage>
</organism>
<reference evidence="3" key="1">
    <citation type="journal article" date="2019" name="Int. J. Syst. Evol. Microbiol.">
        <title>The Global Catalogue of Microorganisms (GCM) 10K type strain sequencing project: providing services to taxonomists for standard genome sequencing and annotation.</title>
        <authorList>
            <consortium name="The Broad Institute Genomics Platform"/>
            <consortium name="The Broad Institute Genome Sequencing Center for Infectious Disease"/>
            <person name="Wu L."/>
            <person name="Ma J."/>
        </authorList>
    </citation>
    <scope>NUCLEOTIDE SEQUENCE [LARGE SCALE GENOMIC DNA]</scope>
    <source>
        <strain evidence="3">NBRC 108725</strain>
    </source>
</reference>
<sequence>MNTPAPTPGAPSPIDPADVALPPTQPIDITAIVSAQLGR</sequence>
<evidence type="ECO:0000313" key="2">
    <source>
        <dbReference type="EMBL" id="BDZ46738.1"/>
    </source>
</evidence>
<protein>
    <submittedName>
        <fullName evidence="2">Uncharacterized protein</fullName>
    </submittedName>
</protein>
<dbReference type="EMBL" id="AP027731">
    <property type="protein sequence ID" value="BDZ46738.1"/>
    <property type="molecule type" value="Genomic_DNA"/>
</dbReference>
<feature type="region of interest" description="Disordered" evidence="1">
    <location>
        <begin position="1"/>
        <end position="23"/>
    </location>
</feature>
<feature type="compositionally biased region" description="Pro residues" evidence="1">
    <location>
        <begin position="1"/>
        <end position="14"/>
    </location>
</feature>
<accession>A0ABM8GEI8</accession>
<evidence type="ECO:0000313" key="3">
    <source>
        <dbReference type="Proteomes" id="UP001321498"/>
    </source>
</evidence>